<dbReference type="EMBL" id="LC738875">
    <property type="protein sequence ID" value="BDT62459.1"/>
    <property type="molecule type" value="Genomic_DNA"/>
</dbReference>
<organism evidence="3">
    <name type="scientific">Melicertus latisulcatus pemonivirus</name>
    <dbReference type="NCBI Taxonomy" id="2984278"/>
    <lineage>
        <taxon>Viruses</taxon>
        <taxon>Viruses incertae sedis</taxon>
        <taxon>Naldaviricetes</taxon>
        <taxon>Nimaviridae</taxon>
    </lineage>
</organism>
<dbReference type="InterPro" id="IPR050149">
    <property type="entry name" value="Collagen_superfamily"/>
</dbReference>
<dbReference type="Pfam" id="PF01391">
    <property type="entry name" value="Collagen"/>
    <property type="match status" value="2"/>
</dbReference>
<keyword evidence="2" id="KW-1133">Transmembrane helix</keyword>
<sequence length="655" mass="70400">MDRLGQDTANNTHQKSKRKIEKKMTSAVWGFISAFIIAIVIVATVIWIHIEDDDNDDYDEGIKSKVYDVSDGVAYEGSRDHLTVDIESIYRQGGGLVKEGRTIPAGSTTIDPGIPGVDTIGPTGPLGPQGPRGLRGKDGIEGLIGPRGYDGPTGERGFRGKLGPSGPRGLVGPSGPSGEMGLAGPEGPAGERGKQGHTGPRGLTGDIGPPGPTGPKGETGASGPRGLEGPPGPKFEMDKTGLRGLMGPRGPRGDRGIRGPKGLKGMNGKKGPPGPRGPRGLPYRGSDVTDDALNRLSNQRWYSRDTAQTRFGIRWPAQRLHMASVTQGVFPESGPAAYVSQSTAIASTQVGMHFSPVMLNQDILKLEIRNTTLRPYLMTLLSPSNMVASPAIGDESRILPLGPEESIDSNEPVYRLIAPGPDNAITGLYLGPSSRYEYRIRLHPRASDYHITVLIDHPWPAPEVSPLESGEMADPKQLGLFDLRHKHSVWVVQSDLESEWKPLEISNPIVRIAPPTLSVIYDMFGLAGPYHFLSKALSKSNMKMNPENEYSVARAITYAIVRYLEITGWSKSAMLNTLPVSNIILESVVSLSSNIAGLSQIGLNSIRQSSVPGLYNSEEIRNIADNLETEGIRAIAGEPFWWWTSDASPASEQSA</sequence>
<accession>A0A9C7C8F0</accession>
<dbReference type="GO" id="GO:0030020">
    <property type="term" value="F:extracellular matrix structural constituent conferring tensile strength"/>
    <property type="evidence" value="ECO:0007669"/>
    <property type="project" value="TreeGrafter"/>
</dbReference>
<dbReference type="PANTHER" id="PTHR24023">
    <property type="entry name" value="COLLAGEN ALPHA"/>
    <property type="match status" value="1"/>
</dbReference>
<dbReference type="InterPro" id="IPR008160">
    <property type="entry name" value="Collagen"/>
</dbReference>
<feature type="transmembrane region" description="Helical" evidence="2">
    <location>
        <begin position="27"/>
        <end position="50"/>
    </location>
</feature>
<proteinExistence type="predicted"/>
<dbReference type="Gene3D" id="1.20.5.320">
    <property type="entry name" value="6-Phosphogluconate Dehydrogenase, domain 3"/>
    <property type="match status" value="1"/>
</dbReference>
<evidence type="ECO:0000256" key="1">
    <source>
        <dbReference type="SAM" id="MobiDB-lite"/>
    </source>
</evidence>
<feature type="region of interest" description="Disordered" evidence="1">
    <location>
        <begin position="123"/>
        <end position="284"/>
    </location>
</feature>
<evidence type="ECO:0000313" key="3">
    <source>
        <dbReference type="EMBL" id="BDT62459.1"/>
    </source>
</evidence>
<name>A0A9C7C8F0_9VIRU</name>
<keyword evidence="2" id="KW-0812">Transmembrane</keyword>
<reference evidence="3" key="1">
    <citation type="submission" date="2022-10" db="EMBL/GenBank/DDBJ databases">
        <title>Genome sequences of endogenous nimaviruses in decapod crustaceans.</title>
        <authorList>
            <person name="Kawato S."/>
            <person name="Nozaki R."/>
            <person name="Kondo H."/>
            <person name="Hirono I."/>
        </authorList>
    </citation>
    <scope>NUCLEOTIDE SEQUENCE</scope>
    <source>
        <strain evidence="3">Okinawa2016</strain>
    </source>
</reference>
<keyword evidence="2" id="KW-0472">Membrane</keyword>
<dbReference type="PANTHER" id="PTHR24023:SF1082">
    <property type="entry name" value="COLLAGEN TRIPLE HELIX REPEAT"/>
    <property type="match status" value="1"/>
</dbReference>
<dbReference type="GO" id="GO:0030198">
    <property type="term" value="P:extracellular matrix organization"/>
    <property type="evidence" value="ECO:0007669"/>
    <property type="project" value="TreeGrafter"/>
</dbReference>
<dbReference type="GO" id="GO:0031012">
    <property type="term" value="C:extracellular matrix"/>
    <property type="evidence" value="ECO:0007669"/>
    <property type="project" value="TreeGrafter"/>
</dbReference>
<protein>
    <submittedName>
        <fullName evidence="3">Uncharacterized protein</fullName>
    </submittedName>
</protein>
<dbReference type="GO" id="GO:0005615">
    <property type="term" value="C:extracellular space"/>
    <property type="evidence" value="ECO:0007669"/>
    <property type="project" value="TreeGrafter"/>
</dbReference>
<evidence type="ECO:0000256" key="2">
    <source>
        <dbReference type="SAM" id="Phobius"/>
    </source>
</evidence>